<evidence type="ECO:0000256" key="3">
    <source>
        <dbReference type="ARBA" id="ARBA00022840"/>
    </source>
</evidence>
<organism evidence="5 6">
    <name type="scientific">Bacillus safensis</name>
    <dbReference type="NCBI Taxonomy" id="561879"/>
    <lineage>
        <taxon>Bacteria</taxon>
        <taxon>Bacillati</taxon>
        <taxon>Bacillota</taxon>
        <taxon>Bacilli</taxon>
        <taxon>Bacillales</taxon>
        <taxon>Bacillaceae</taxon>
        <taxon>Bacillus</taxon>
    </lineage>
</organism>
<gene>
    <name evidence="5" type="ORF">BsIDN1_16570</name>
</gene>
<protein>
    <recommendedName>
        <fullName evidence="4">ABC transporter domain-containing protein</fullName>
    </recommendedName>
</protein>
<keyword evidence="2" id="KW-0547">Nucleotide-binding</keyword>
<dbReference type="SUPFAM" id="SSF52540">
    <property type="entry name" value="P-loop containing nucleoside triphosphate hydrolases"/>
    <property type="match status" value="1"/>
</dbReference>
<evidence type="ECO:0000313" key="5">
    <source>
        <dbReference type="EMBL" id="BBP88039.1"/>
    </source>
</evidence>
<dbReference type="InterPro" id="IPR027417">
    <property type="entry name" value="P-loop_NTPase"/>
</dbReference>
<sequence>MFTIENLTKTYKNNVTAVNDFHLKIDPHQIVAVAGPNGSGKTTMINCILGIIKHTEGRIHLQDVPNDEPSFKKQVAYVPDDLLPPEALTGAEYLDFVSSMYECKTIHRRKSTN</sequence>
<dbReference type="Gene3D" id="3.40.50.300">
    <property type="entry name" value="P-loop containing nucleotide triphosphate hydrolases"/>
    <property type="match status" value="1"/>
</dbReference>
<dbReference type="InterPro" id="IPR051782">
    <property type="entry name" value="ABC_Transporter_VariousFunc"/>
</dbReference>
<dbReference type="PANTHER" id="PTHR42939">
    <property type="entry name" value="ABC TRANSPORTER ATP-BINDING PROTEIN ALBC-RELATED"/>
    <property type="match status" value="1"/>
</dbReference>
<accession>A0A5S9M7W3</accession>
<reference evidence="5 6" key="1">
    <citation type="submission" date="2019-12" db="EMBL/GenBank/DDBJ databases">
        <title>Full genome sequence of a Bacillus safensis strain isolated from commercially available natto in Indonesia.</title>
        <authorList>
            <person name="Yoshida M."/>
            <person name="Uomi M."/>
            <person name="Waturangi D."/>
            <person name="Ekaputri J.J."/>
            <person name="Setiamarga D.H.E."/>
        </authorList>
    </citation>
    <scope>NUCLEOTIDE SEQUENCE [LARGE SCALE GENOMIC DNA]</scope>
    <source>
        <strain evidence="5 6">IDN1</strain>
    </source>
</reference>
<name>A0A5S9M7W3_BACIA</name>
<dbReference type="GO" id="GO:0016887">
    <property type="term" value="F:ATP hydrolysis activity"/>
    <property type="evidence" value="ECO:0007669"/>
    <property type="project" value="InterPro"/>
</dbReference>
<feature type="domain" description="ABC transporter" evidence="4">
    <location>
        <begin position="19"/>
        <end position="85"/>
    </location>
</feature>
<dbReference type="Proteomes" id="UP000464658">
    <property type="component" value="Chromosome"/>
</dbReference>
<dbReference type="PANTHER" id="PTHR42939:SF1">
    <property type="entry name" value="ABC TRANSPORTER ATP-BINDING PROTEIN ALBC-RELATED"/>
    <property type="match status" value="1"/>
</dbReference>
<evidence type="ECO:0000256" key="1">
    <source>
        <dbReference type="ARBA" id="ARBA00022448"/>
    </source>
</evidence>
<dbReference type="InterPro" id="IPR003439">
    <property type="entry name" value="ABC_transporter-like_ATP-bd"/>
</dbReference>
<evidence type="ECO:0000259" key="4">
    <source>
        <dbReference type="Pfam" id="PF00005"/>
    </source>
</evidence>
<evidence type="ECO:0000256" key="2">
    <source>
        <dbReference type="ARBA" id="ARBA00022741"/>
    </source>
</evidence>
<keyword evidence="3" id="KW-0067">ATP-binding</keyword>
<evidence type="ECO:0000313" key="6">
    <source>
        <dbReference type="Proteomes" id="UP000464658"/>
    </source>
</evidence>
<keyword evidence="1" id="KW-0813">Transport</keyword>
<dbReference type="Pfam" id="PF00005">
    <property type="entry name" value="ABC_tran"/>
    <property type="match status" value="1"/>
</dbReference>
<dbReference type="EMBL" id="AP021906">
    <property type="protein sequence ID" value="BBP88039.1"/>
    <property type="molecule type" value="Genomic_DNA"/>
</dbReference>
<proteinExistence type="predicted"/>
<dbReference type="GO" id="GO:0005524">
    <property type="term" value="F:ATP binding"/>
    <property type="evidence" value="ECO:0007669"/>
    <property type="project" value="UniProtKB-KW"/>
</dbReference>
<dbReference type="AlphaFoldDB" id="A0A5S9M7W3"/>